<comment type="caution">
    <text evidence="2">The sequence shown here is derived from an EMBL/GenBank/DDBJ whole genome shotgun (WGS) entry which is preliminary data.</text>
</comment>
<dbReference type="AlphaFoldDB" id="A0A147ENK2"/>
<name>A0A147ENK2_9MICO</name>
<accession>A0A147ENK2</accession>
<evidence type="ECO:0000313" key="2">
    <source>
        <dbReference type="EMBL" id="KTR86106.1"/>
    </source>
</evidence>
<protein>
    <recommendedName>
        <fullName evidence="4">Excreted virulence factor EspC, type VII ESX diderm</fullName>
    </recommendedName>
</protein>
<sequence length="121" mass="12081">MTLAIDDGDVAAIRRRLRVAAEDAGEAVPTMPRAGAFGPAVLGSAVAAFEAAMRREAERLTKRWADLETGVRDTFADLSAVEEELTAGIGRLGAAIGPGAGGSPVGAPPGAGSDTGAGPRP</sequence>
<feature type="region of interest" description="Disordered" evidence="1">
    <location>
        <begin position="97"/>
        <end position="121"/>
    </location>
</feature>
<dbReference type="PATRIC" id="fig|1079994.3.peg.1352"/>
<gene>
    <name evidence="2" type="ORF">NS354_06305</name>
</gene>
<dbReference type="RefSeq" id="WP_058593725.1">
    <property type="nucleotide sequence ID" value="NZ_LDRK01000028.1"/>
</dbReference>
<evidence type="ECO:0000313" key="3">
    <source>
        <dbReference type="Proteomes" id="UP000070810"/>
    </source>
</evidence>
<reference evidence="2 3" key="1">
    <citation type="journal article" date="2016" name="Front. Microbiol.">
        <title>Genomic Resource of Rice Seed Associated Bacteria.</title>
        <authorList>
            <person name="Midha S."/>
            <person name="Bansal K."/>
            <person name="Sharma S."/>
            <person name="Kumar N."/>
            <person name="Patil P.P."/>
            <person name="Chaudhry V."/>
            <person name="Patil P.B."/>
        </authorList>
    </citation>
    <scope>NUCLEOTIDE SEQUENCE [LARGE SCALE GENOMIC DNA]</scope>
    <source>
        <strain evidence="2 3">NS354</strain>
    </source>
</reference>
<organism evidence="2 3">
    <name type="scientific">Leucobacter chromiiresistens</name>
    <dbReference type="NCBI Taxonomy" id="1079994"/>
    <lineage>
        <taxon>Bacteria</taxon>
        <taxon>Bacillati</taxon>
        <taxon>Actinomycetota</taxon>
        <taxon>Actinomycetes</taxon>
        <taxon>Micrococcales</taxon>
        <taxon>Microbacteriaceae</taxon>
        <taxon>Leucobacter</taxon>
    </lineage>
</organism>
<dbReference type="EMBL" id="LDRK01000028">
    <property type="protein sequence ID" value="KTR86106.1"/>
    <property type="molecule type" value="Genomic_DNA"/>
</dbReference>
<evidence type="ECO:0008006" key="4">
    <source>
        <dbReference type="Google" id="ProtNLM"/>
    </source>
</evidence>
<keyword evidence="3" id="KW-1185">Reference proteome</keyword>
<dbReference type="Proteomes" id="UP000070810">
    <property type="component" value="Unassembled WGS sequence"/>
</dbReference>
<evidence type="ECO:0000256" key="1">
    <source>
        <dbReference type="SAM" id="MobiDB-lite"/>
    </source>
</evidence>
<proteinExistence type="predicted"/>